<dbReference type="PANTHER" id="PTHR47413">
    <property type="entry name" value="LIPASE-LIKE PAD4"/>
    <property type="match status" value="1"/>
</dbReference>
<feature type="domain" description="EDS1 EP" evidence="8">
    <location>
        <begin position="400"/>
        <end position="602"/>
    </location>
</feature>
<dbReference type="Proteomes" id="UP001652600">
    <property type="component" value="Chromosome 8"/>
</dbReference>
<dbReference type="Gramene" id="MELO3C008938.2.1">
    <property type="protein sequence ID" value="MELO3C008938.2.1"/>
    <property type="gene ID" value="MELO3C008938.2"/>
</dbReference>
<evidence type="ECO:0000256" key="6">
    <source>
        <dbReference type="ARBA" id="ARBA00023242"/>
    </source>
</evidence>
<dbReference type="GO" id="GO:0005737">
    <property type="term" value="C:cytoplasm"/>
    <property type="evidence" value="ECO:0007669"/>
    <property type="project" value="UniProtKB-SubCell"/>
</dbReference>
<keyword evidence="3" id="KW-0963">Cytoplasm</keyword>
<dbReference type="InParanoid" id="A0A1S3B5S6"/>
<comment type="subcellular location">
    <subcellularLocation>
        <location evidence="2">Cytoplasm</location>
    </subcellularLocation>
    <subcellularLocation>
        <location evidence="1">Nucleus</location>
    </subcellularLocation>
</comment>
<proteinExistence type="predicted"/>
<dbReference type="Gene3D" id="3.40.50.1820">
    <property type="entry name" value="alpha/beta hydrolase"/>
    <property type="match status" value="1"/>
</dbReference>
<dbReference type="InterPro" id="IPR002921">
    <property type="entry name" value="Fungal_lipase-type"/>
</dbReference>
<dbReference type="eggNOG" id="ENOG502R42M">
    <property type="taxonomic scope" value="Eukaryota"/>
</dbReference>
<evidence type="ECO:0000313" key="9">
    <source>
        <dbReference type="Proteomes" id="UP001652600"/>
    </source>
</evidence>
<reference evidence="10" key="1">
    <citation type="submission" date="2025-08" db="UniProtKB">
        <authorList>
            <consortium name="RefSeq"/>
        </authorList>
    </citation>
    <scope>IDENTIFICATION</scope>
    <source>
        <tissue evidence="10">Stem</tissue>
    </source>
</reference>
<dbReference type="KEGG" id="cmo:103486086"/>
<dbReference type="AlphaFoldDB" id="A0A1S3B5S6"/>
<evidence type="ECO:0000256" key="4">
    <source>
        <dbReference type="ARBA" id="ARBA00022801"/>
    </source>
</evidence>
<name>A0A1S3B5S6_CUCME</name>
<dbReference type="Pfam" id="PF18117">
    <property type="entry name" value="EDS1_EP"/>
    <property type="match status" value="1"/>
</dbReference>
<organism evidence="9 10">
    <name type="scientific">Cucumis melo</name>
    <name type="common">Muskmelon</name>
    <dbReference type="NCBI Taxonomy" id="3656"/>
    <lineage>
        <taxon>Eukaryota</taxon>
        <taxon>Viridiplantae</taxon>
        <taxon>Streptophyta</taxon>
        <taxon>Embryophyta</taxon>
        <taxon>Tracheophyta</taxon>
        <taxon>Spermatophyta</taxon>
        <taxon>Magnoliopsida</taxon>
        <taxon>eudicotyledons</taxon>
        <taxon>Gunneridae</taxon>
        <taxon>Pentapetalae</taxon>
        <taxon>rosids</taxon>
        <taxon>fabids</taxon>
        <taxon>Cucurbitales</taxon>
        <taxon>Cucurbitaceae</taxon>
        <taxon>Benincaseae</taxon>
        <taxon>Cucumis</taxon>
    </lineage>
</organism>
<gene>
    <name evidence="10" type="primary">LOC103486086</name>
</gene>
<keyword evidence="6" id="KW-0539">Nucleus</keyword>
<evidence type="ECO:0000256" key="1">
    <source>
        <dbReference type="ARBA" id="ARBA00004123"/>
    </source>
</evidence>
<evidence type="ECO:0000313" key="10">
    <source>
        <dbReference type="RefSeq" id="XP_008442139.2"/>
    </source>
</evidence>
<keyword evidence="4" id="KW-0378">Hydrolase</keyword>
<feature type="domain" description="Fungal lipase-type" evidence="7">
    <location>
        <begin position="102"/>
        <end position="206"/>
    </location>
</feature>
<evidence type="ECO:0000259" key="7">
    <source>
        <dbReference type="Pfam" id="PF01764"/>
    </source>
</evidence>
<sequence length="609" mass="69417">MESEASTFESCHVMAALLGSTPLLLQSWEFCAAANAASPESFTTLVIDDVAYVAFSGVQVLPGCGGGRVRELVALDGEGVEGELFWPLKRHREELQEPAMADSGILKMFVDIYAHKNLVETMTKVMEKSKSIVITGHSLGGAAATLCTLWLLSFFHTKTHHHPILCITFGSPLIGNESLSRAIQRERWCGKFCHVVSNHDIMPRLLSTPLPSLSPKLHIIFRYWHLSMASPQFGKLATQLTEREKEELFYIVLAHSNTISDLGEGSVQSQFWPFGNFFFCSEHGAICLDNAISVLKMLDLMLKTSAPNLSIEDHLNYGDHVKKVGVQYMERKNLNSLCLPNSSYEAGLALALESAGIPFQDEVAHMAEHSLRTASRIGQTPNMNAAKLAISLSKITPYRAEIEWYKTSCDEADNQLGYYDCFKKEDASVRHDRVNMNRHKLATFWNRVIDMWENNELPPDFNMRAKWVNASQFYKLLVEPLDIAEYYRRDTHIVHGHYLKCGRERRYEIFDKWWRGREVTEEGNTQRMKYASLTQDSCFWARLEEAKDLLEIIKRGDVRKLAPIWKSLENFERYARGLIERKEVSEDVIAKNSSYTLWAQELRALKLNM</sequence>
<dbReference type="GO" id="GO:0005634">
    <property type="term" value="C:nucleus"/>
    <property type="evidence" value="ECO:0007669"/>
    <property type="project" value="UniProtKB-SubCell"/>
</dbReference>
<evidence type="ECO:0000256" key="3">
    <source>
        <dbReference type="ARBA" id="ARBA00022490"/>
    </source>
</evidence>
<dbReference type="RefSeq" id="XP_008442139.2">
    <property type="nucleotide sequence ID" value="XM_008443917.3"/>
</dbReference>
<dbReference type="GO" id="GO:0006629">
    <property type="term" value="P:lipid metabolic process"/>
    <property type="evidence" value="ECO:0007669"/>
    <property type="project" value="InterPro"/>
</dbReference>
<dbReference type="GO" id="GO:0006952">
    <property type="term" value="P:defense response"/>
    <property type="evidence" value="ECO:0007669"/>
    <property type="project" value="UniProtKB-KW"/>
</dbReference>
<protein>
    <submittedName>
        <fullName evidence="10">Lipase-like PAD4</fullName>
    </submittedName>
</protein>
<keyword evidence="9" id="KW-1185">Reference proteome</keyword>
<keyword evidence="5" id="KW-0611">Plant defense</keyword>
<evidence type="ECO:0000256" key="5">
    <source>
        <dbReference type="ARBA" id="ARBA00022821"/>
    </source>
</evidence>
<dbReference type="GeneID" id="103486086"/>
<evidence type="ECO:0000259" key="8">
    <source>
        <dbReference type="Pfam" id="PF18117"/>
    </source>
</evidence>
<dbReference type="InterPro" id="IPR029058">
    <property type="entry name" value="AB_hydrolase_fold"/>
</dbReference>
<accession>A0A1S3B5S6</accession>
<evidence type="ECO:0000256" key="2">
    <source>
        <dbReference type="ARBA" id="ARBA00004496"/>
    </source>
</evidence>
<dbReference type="CDD" id="cd00519">
    <property type="entry name" value="Lipase_3"/>
    <property type="match status" value="1"/>
</dbReference>
<dbReference type="Pfam" id="PF01764">
    <property type="entry name" value="Lipase_3"/>
    <property type="match status" value="1"/>
</dbReference>
<dbReference type="PANTHER" id="PTHR47413:SF2">
    <property type="entry name" value="LIPASE-LIKE PAD4"/>
    <property type="match status" value="1"/>
</dbReference>
<dbReference type="SUPFAM" id="SSF53474">
    <property type="entry name" value="alpha/beta-Hydrolases"/>
    <property type="match status" value="1"/>
</dbReference>
<dbReference type="InterPro" id="IPR041266">
    <property type="entry name" value="EDS1_EP"/>
</dbReference>
<dbReference type="GO" id="GO:0016787">
    <property type="term" value="F:hydrolase activity"/>
    <property type="evidence" value="ECO:0007669"/>
    <property type="project" value="UniProtKB-KW"/>
</dbReference>